<dbReference type="Gene3D" id="1.20.1250.20">
    <property type="entry name" value="MFS general substrate transporter like domains"/>
    <property type="match status" value="1"/>
</dbReference>
<dbReference type="EMBL" id="UINC01078858">
    <property type="protein sequence ID" value="SVC20339.1"/>
    <property type="molecule type" value="Genomic_DNA"/>
</dbReference>
<keyword evidence="1" id="KW-0812">Transmembrane</keyword>
<feature type="transmembrane region" description="Helical" evidence="1">
    <location>
        <begin position="26"/>
        <end position="49"/>
    </location>
</feature>
<evidence type="ECO:0000313" key="2">
    <source>
        <dbReference type="EMBL" id="SVC20339.1"/>
    </source>
</evidence>
<keyword evidence="1" id="KW-1133">Transmembrane helix</keyword>
<feature type="non-terminal residue" evidence="2">
    <location>
        <position position="118"/>
    </location>
</feature>
<dbReference type="InterPro" id="IPR010645">
    <property type="entry name" value="MFS_4"/>
</dbReference>
<protein>
    <submittedName>
        <fullName evidence="2">Uncharacterized protein</fullName>
    </submittedName>
</protein>
<reference evidence="2" key="1">
    <citation type="submission" date="2018-05" db="EMBL/GenBank/DDBJ databases">
        <authorList>
            <person name="Lanie J.A."/>
            <person name="Ng W.-L."/>
            <person name="Kazmierczak K.M."/>
            <person name="Andrzejewski T.M."/>
            <person name="Davidsen T.M."/>
            <person name="Wayne K.J."/>
            <person name="Tettelin H."/>
            <person name="Glass J.I."/>
            <person name="Rusch D."/>
            <person name="Podicherti R."/>
            <person name="Tsui H.-C.T."/>
            <person name="Winkler M.E."/>
        </authorList>
    </citation>
    <scope>NUCLEOTIDE SEQUENCE</scope>
</reference>
<name>A0A382K854_9ZZZZ</name>
<proteinExistence type="predicted"/>
<gene>
    <name evidence="2" type="ORF">METZ01_LOCUS273193</name>
</gene>
<organism evidence="2">
    <name type="scientific">marine metagenome</name>
    <dbReference type="NCBI Taxonomy" id="408172"/>
    <lineage>
        <taxon>unclassified sequences</taxon>
        <taxon>metagenomes</taxon>
        <taxon>ecological metagenomes</taxon>
    </lineage>
</organism>
<dbReference type="PANTHER" id="PTHR23521">
    <property type="entry name" value="TRANSPORTER MFS SUPERFAMILY"/>
    <property type="match status" value="1"/>
</dbReference>
<keyword evidence="1" id="KW-0472">Membrane</keyword>
<dbReference type="PANTHER" id="PTHR23521:SF3">
    <property type="entry name" value="MFS TRANSPORTER"/>
    <property type="match status" value="1"/>
</dbReference>
<dbReference type="InterPro" id="IPR036259">
    <property type="entry name" value="MFS_trans_sf"/>
</dbReference>
<dbReference type="GO" id="GO:0005886">
    <property type="term" value="C:plasma membrane"/>
    <property type="evidence" value="ECO:0007669"/>
    <property type="project" value="TreeGrafter"/>
</dbReference>
<dbReference type="SUPFAM" id="SSF103473">
    <property type="entry name" value="MFS general substrate transporter"/>
    <property type="match status" value="1"/>
</dbReference>
<accession>A0A382K854</accession>
<sequence length="118" mass="12801">MAFTFVQLGNGIQRVLLPIRGESEGFTPATMGFVMAFHFAGYLIGAKFAPMSLRSVGHIRVFSAMASLASVGVLINSAFITPFTWCGIYFIGGVCNATIFVVLESWLNDRATNENRGQ</sequence>
<feature type="transmembrane region" description="Helical" evidence="1">
    <location>
        <begin position="87"/>
        <end position="107"/>
    </location>
</feature>
<dbReference type="AlphaFoldDB" id="A0A382K854"/>
<feature type="transmembrane region" description="Helical" evidence="1">
    <location>
        <begin position="61"/>
        <end position="81"/>
    </location>
</feature>
<evidence type="ECO:0000256" key="1">
    <source>
        <dbReference type="SAM" id="Phobius"/>
    </source>
</evidence>
<dbReference type="Pfam" id="PF06779">
    <property type="entry name" value="MFS_4"/>
    <property type="match status" value="1"/>
</dbReference>